<gene>
    <name evidence="1" type="ORF">BJ987_005787</name>
</gene>
<accession>A0ABS4QMF1</accession>
<proteinExistence type="predicted"/>
<dbReference type="RefSeq" id="WP_209896044.1">
    <property type="nucleotide sequence ID" value="NZ_JAGGMR010000001.1"/>
</dbReference>
<dbReference type="Proteomes" id="UP001519325">
    <property type="component" value="Unassembled WGS sequence"/>
</dbReference>
<comment type="caution">
    <text evidence="1">The sequence shown here is derived from an EMBL/GenBank/DDBJ whole genome shotgun (WGS) entry which is preliminary data.</text>
</comment>
<protein>
    <submittedName>
        <fullName evidence="1">Uncharacterized protein</fullName>
    </submittedName>
</protein>
<keyword evidence="2" id="KW-1185">Reference proteome</keyword>
<dbReference type="EMBL" id="JAGGMR010000001">
    <property type="protein sequence ID" value="MBP2192886.1"/>
    <property type="molecule type" value="Genomic_DNA"/>
</dbReference>
<sequence>MRDIFPAAGEADYADQQVPIVDTEADNDVVPLAERIARAWDTAEYDRIEQSRIVPLPDDEYPFAY</sequence>
<reference evidence="1 2" key="1">
    <citation type="submission" date="2021-03" db="EMBL/GenBank/DDBJ databases">
        <title>Sequencing the genomes of 1000 actinobacteria strains.</title>
        <authorList>
            <person name="Klenk H.-P."/>
        </authorList>
    </citation>
    <scope>NUCLEOTIDE SEQUENCE [LARGE SCALE GENOMIC DNA]</scope>
    <source>
        <strain evidence="1 2">DSM 45516</strain>
    </source>
</reference>
<name>A0ABS4QMF1_9NOCA</name>
<organism evidence="1 2">
    <name type="scientific">Nocardia goodfellowii</name>
    <dbReference type="NCBI Taxonomy" id="882446"/>
    <lineage>
        <taxon>Bacteria</taxon>
        <taxon>Bacillati</taxon>
        <taxon>Actinomycetota</taxon>
        <taxon>Actinomycetes</taxon>
        <taxon>Mycobacteriales</taxon>
        <taxon>Nocardiaceae</taxon>
        <taxon>Nocardia</taxon>
    </lineage>
</organism>
<evidence type="ECO:0000313" key="1">
    <source>
        <dbReference type="EMBL" id="MBP2192886.1"/>
    </source>
</evidence>
<evidence type="ECO:0000313" key="2">
    <source>
        <dbReference type="Proteomes" id="UP001519325"/>
    </source>
</evidence>